<dbReference type="SUPFAM" id="SSF49899">
    <property type="entry name" value="Concanavalin A-like lectins/glucanases"/>
    <property type="match status" value="2"/>
</dbReference>
<accession>A0A0C1ZD98</accession>
<evidence type="ECO:0000313" key="1">
    <source>
        <dbReference type="EMBL" id="KIG15649.1"/>
    </source>
</evidence>
<dbReference type="Pfam" id="PF13385">
    <property type="entry name" value="Laminin_G_3"/>
    <property type="match status" value="2"/>
</dbReference>
<organism evidence="1 2">
    <name type="scientific">Enhygromyxa salina</name>
    <dbReference type="NCBI Taxonomy" id="215803"/>
    <lineage>
        <taxon>Bacteria</taxon>
        <taxon>Pseudomonadati</taxon>
        <taxon>Myxococcota</taxon>
        <taxon>Polyangia</taxon>
        <taxon>Nannocystales</taxon>
        <taxon>Nannocystaceae</taxon>
        <taxon>Enhygromyxa</taxon>
    </lineage>
</organism>
<reference evidence="1 2" key="1">
    <citation type="submission" date="2014-12" db="EMBL/GenBank/DDBJ databases">
        <title>Genome assembly of Enhygromyxa salina DSM 15201.</title>
        <authorList>
            <person name="Sharma G."/>
            <person name="Subramanian S."/>
        </authorList>
    </citation>
    <scope>NUCLEOTIDE SEQUENCE [LARGE SCALE GENOMIC DNA]</scope>
    <source>
        <strain evidence="1 2">DSM 15201</strain>
    </source>
</reference>
<dbReference type="InterPro" id="IPR013320">
    <property type="entry name" value="ConA-like_dom_sf"/>
</dbReference>
<dbReference type="Proteomes" id="UP000031599">
    <property type="component" value="Unassembled WGS sequence"/>
</dbReference>
<sequence>MSACLSCLACTDLDSDSDSDGEPAQLRGLEDGLELRWTFEDHVGTQITDLSGNGRHGTLQGGALVSSPQGQAVSLDGVDDYVSVAHLGLRAPALYGGVNGDFTISARVRVADVAKLNTLCFGCGPFSSMYIGTVSPGSTVLSAVSNQAGGSLWPTSSAALADDEWREVTMVVEGGVAARYYLDCEVDTDLQDPNIGLKDYNFSAVGLGANPDRWFGGEIDELRIWSRALSEPELGELCPQPLEQGLELRWTFEDRVDNQVTDMSGNARHGTLHGGSFVSSPTGDAVALDGVDDYLSLAHLGLRSPSLYGGVDGDFTISARVQVADVNKLNSLCFGCGPFSSMYIGTGVYGPKVLSALSNQAGGSLWPLSSSALTNDTWREVTMVVEGGVAARYYLDCEFDSELQNPNIGLKDYNFSAVGLGPNVNSWFGGEIDELRVWNRALPEQELQLLCGDVVSECGEWQSLKTRALGLDKVWTDGTDIIAIGGGDIVKFADGEWLDIEATTSDRWLRDAYDVWGPTTADHWLLGYAPSSGAGLYRYNGSELEDVVSFPQQPNDFGAMIPHDISGAAPNDLWAIAMAECNTFACQDPDCACNEAPSVLLRYDGVDWQQVESPGLVTRIWSDGASTWAVGGRDPNSSPWLTPIGGLVASFDGDDWTVWFDDEFPTLHAVWGVDGDDVWVGGEQGTLRHFELGVWSTHDLPTTATIERIEGRASDEVWALDDEGELWAWDGVGWTHGLTIEGARDFAVYGEGLVVVGEDHGHAVNFIDVDAMSVESLYWRNGDFYPQTMVVDDMDNAVAGTVSHQYSSVPKPEAPPNGTWRWDGSSWSPTYVEFPTSFDQIVGAVDQGFGTRTLTEYEVEPDFHATYEIVDGEILELDPPEPGVRVFDSKLFLIDGQEQLWISTEKGEYFPNATYGLFARVDGVWVDRLPPGLTKLAFKLTQGGERVFANFNVASNANSTWMFEDGQWTDISNPLENSRAFSLAATGPNELWSTQANNTDNPEQLYFWDGVEWHVAKDLWPALGGHDDWWTLDAAGPDDLWMGSSRFSEPESVAHWDGLDWTILPTPALLHGWSEGPQALLIEAASDGVFIHDGIRLWQYENCDP</sequence>
<gene>
    <name evidence="1" type="ORF">DB30_05397</name>
</gene>
<evidence type="ECO:0000313" key="2">
    <source>
        <dbReference type="Proteomes" id="UP000031599"/>
    </source>
</evidence>
<protein>
    <submittedName>
        <fullName evidence="1">Putative hemolysin</fullName>
    </submittedName>
</protein>
<dbReference type="Gene3D" id="2.60.120.200">
    <property type="match status" value="2"/>
</dbReference>
<name>A0A0C1ZD98_9BACT</name>
<proteinExistence type="predicted"/>
<dbReference type="AlphaFoldDB" id="A0A0C1ZD98"/>
<dbReference type="EMBL" id="JMCC02000049">
    <property type="protein sequence ID" value="KIG15649.1"/>
    <property type="molecule type" value="Genomic_DNA"/>
</dbReference>
<comment type="caution">
    <text evidence="1">The sequence shown here is derived from an EMBL/GenBank/DDBJ whole genome shotgun (WGS) entry which is preliminary data.</text>
</comment>